<accession>A0A0L6UKH3</accession>
<protein>
    <submittedName>
        <fullName evidence="2">Uncharacterized protein</fullName>
    </submittedName>
</protein>
<evidence type="ECO:0000313" key="3">
    <source>
        <dbReference type="Proteomes" id="UP000037035"/>
    </source>
</evidence>
<name>A0A0L6UKH3_9BASI</name>
<proteinExistence type="predicted"/>
<keyword evidence="1" id="KW-1133">Transmembrane helix</keyword>
<evidence type="ECO:0000256" key="1">
    <source>
        <dbReference type="SAM" id="Phobius"/>
    </source>
</evidence>
<keyword evidence="1" id="KW-0472">Membrane</keyword>
<sequence>MVLLELMAQNPQIAFFHSIWATNFLWSFHCITGFEATYHTPQTSLRILKVPKNCQTHLTGLANTNNAHFFSKLSCFLFFLVIYKTMLKSTCNHYEECVQADEFLLGFNINLSLLLFATQVRLCKTLKRLLKIVFSMIYCLGMLSRSLSQRTNGGLLLFLVKDWELIDLEPKMEPTCSRLNKISEEKIERRMIDDTSASVWSLGREAQVSILRIGMTRTDDFFTLSGHSLKRKKKGLTKKSGKKKSDEIEEADEEMKIDEIGFVKLPQEEWLNIDGKKMKIVEELSLMKGKMRINNEVKEFNICSIKFSAAANGFVHQSHSMSSSKEPVSYIKLAVVQYSKAFLCTHTISINKNMLTAAEKLFGRFEMGYAMLILPLVLVLIYNFLGFVWKVCAVKK</sequence>
<keyword evidence="1" id="KW-0812">Transmembrane</keyword>
<reference evidence="2 3" key="1">
    <citation type="submission" date="2015-08" db="EMBL/GenBank/DDBJ databases">
        <title>Next Generation Sequencing and Analysis of the Genome of Puccinia sorghi L Schw, the Causal Agent of Maize Common Rust.</title>
        <authorList>
            <person name="Rochi L."/>
            <person name="Burguener G."/>
            <person name="Darino M."/>
            <person name="Turjanski A."/>
            <person name="Kreff E."/>
            <person name="Dieguez M.J."/>
            <person name="Sacco F."/>
        </authorList>
    </citation>
    <scope>NUCLEOTIDE SEQUENCE [LARGE SCALE GENOMIC DNA]</scope>
    <source>
        <strain evidence="2 3">RO10H11247</strain>
    </source>
</reference>
<dbReference type="Proteomes" id="UP000037035">
    <property type="component" value="Unassembled WGS sequence"/>
</dbReference>
<comment type="caution">
    <text evidence="2">The sequence shown here is derived from an EMBL/GenBank/DDBJ whole genome shotgun (WGS) entry which is preliminary data.</text>
</comment>
<dbReference type="VEuPathDB" id="FungiDB:VP01_5246g1"/>
<evidence type="ECO:0000313" key="2">
    <source>
        <dbReference type="EMBL" id="KNZ49041.1"/>
    </source>
</evidence>
<dbReference type="EMBL" id="LAVV01010438">
    <property type="protein sequence ID" value="KNZ49041.1"/>
    <property type="molecule type" value="Genomic_DNA"/>
</dbReference>
<feature type="transmembrane region" description="Helical" evidence="1">
    <location>
        <begin position="369"/>
        <end position="389"/>
    </location>
</feature>
<organism evidence="2 3">
    <name type="scientific">Puccinia sorghi</name>
    <dbReference type="NCBI Taxonomy" id="27349"/>
    <lineage>
        <taxon>Eukaryota</taxon>
        <taxon>Fungi</taxon>
        <taxon>Dikarya</taxon>
        <taxon>Basidiomycota</taxon>
        <taxon>Pucciniomycotina</taxon>
        <taxon>Pucciniomycetes</taxon>
        <taxon>Pucciniales</taxon>
        <taxon>Pucciniaceae</taxon>
        <taxon>Puccinia</taxon>
    </lineage>
</organism>
<gene>
    <name evidence="2" type="ORF">VP01_5246g1</name>
</gene>
<dbReference type="AlphaFoldDB" id="A0A0L6UKH3"/>
<keyword evidence="3" id="KW-1185">Reference proteome</keyword>